<proteinExistence type="predicted"/>
<feature type="domain" description="PRTase-CE" evidence="1">
    <location>
        <begin position="26"/>
        <end position="310"/>
    </location>
</feature>
<dbReference type="OrthoDB" id="8427993at2"/>
<sequence>MRTDLESAIQTLRRHAWDDEIQWPQVERWLNNFQGEVVDREDEQLYALYALTRFMYFGRSLVREMLRSLYRDHFEAPMKQRLRRANNNTRDVQLLENLYQNELHTTRFLGVGNPAESGAHLLYYFRQENHLPKNLFADLSSAFEPQARNGQTVGFVPRDKKVKRYVFFDDLVGSGTQVSQYLSGCLPSIRAEAPNVELAYMCLFGTKKGMERANEADLFDGRAQCLFFLDDSYKAFEKSSRYFQSSPTWFSLDIMRRIAEHYGAKLWANDPLGYRDGQLLLSFSHNTPDNAPPIFWDENFYVQWAPVFLRYSKIY</sequence>
<dbReference type="Pfam" id="PF24390">
    <property type="entry name" value="PRTase-CE"/>
    <property type="match status" value="1"/>
</dbReference>
<protein>
    <recommendedName>
        <fullName evidence="1">PRTase-CE domain-containing protein</fullName>
    </recommendedName>
</protein>
<evidence type="ECO:0000313" key="4">
    <source>
        <dbReference type="Proteomes" id="UP000292307"/>
    </source>
</evidence>
<name>A0A411X6I3_9BURK</name>
<dbReference type="AlphaFoldDB" id="A0A411X6I3"/>
<accession>A0A411X6I3</accession>
<evidence type="ECO:0000313" key="2">
    <source>
        <dbReference type="EMBL" id="GGY28015.1"/>
    </source>
</evidence>
<organism evidence="2 5">
    <name type="scientific">Pseudoduganella albidiflava</name>
    <dbReference type="NCBI Taxonomy" id="321983"/>
    <lineage>
        <taxon>Bacteria</taxon>
        <taxon>Pseudomonadati</taxon>
        <taxon>Pseudomonadota</taxon>
        <taxon>Betaproteobacteria</taxon>
        <taxon>Burkholderiales</taxon>
        <taxon>Oxalobacteraceae</taxon>
        <taxon>Telluria group</taxon>
        <taxon>Pseudoduganella</taxon>
    </lineage>
</organism>
<dbReference type="Proteomes" id="UP000292307">
    <property type="component" value="Chromosome"/>
</dbReference>
<keyword evidence="4" id="KW-1185">Reference proteome</keyword>
<reference evidence="2" key="3">
    <citation type="submission" date="2022-12" db="EMBL/GenBank/DDBJ databases">
        <authorList>
            <person name="Sun Q."/>
            <person name="Kim S."/>
        </authorList>
    </citation>
    <scope>NUCLEOTIDE SEQUENCE</scope>
    <source>
        <strain evidence="2">KCTC 12343</strain>
    </source>
</reference>
<evidence type="ECO:0000313" key="3">
    <source>
        <dbReference type="EMBL" id="QBI04522.1"/>
    </source>
</evidence>
<reference evidence="2" key="1">
    <citation type="journal article" date="2014" name="Int. J. Syst. Evol. Microbiol.">
        <title>Complete genome sequence of Corynebacterium casei LMG S-19264T (=DSM 44701T), isolated from a smear-ripened cheese.</title>
        <authorList>
            <consortium name="US DOE Joint Genome Institute (JGI-PGF)"/>
            <person name="Walter F."/>
            <person name="Albersmeier A."/>
            <person name="Kalinowski J."/>
            <person name="Ruckert C."/>
        </authorList>
    </citation>
    <scope>NUCLEOTIDE SEQUENCE</scope>
    <source>
        <strain evidence="2">KCTC 12343</strain>
    </source>
</reference>
<evidence type="ECO:0000259" key="1">
    <source>
        <dbReference type="Pfam" id="PF24390"/>
    </source>
</evidence>
<dbReference type="EMBL" id="CP036401">
    <property type="protein sequence ID" value="QBI04522.1"/>
    <property type="molecule type" value="Genomic_DNA"/>
</dbReference>
<reference evidence="3 4" key="2">
    <citation type="submission" date="2019-02" db="EMBL/GenBank/DDBJ databases">
        <title>Draft Genome Sequences of Six Type Strains of the Genus Massilia.</title>
        <authorList>
            <person name="Miess H."/>
            <person name="Frediansyhah A."/>
            <person name="Gross H."/>
        </authorList>
    </citation>
    <scope>NUCLEOTIDE SEQUENCE [LARGE SCALE GENOMIC DNA]</scope>
    <source>
        <strain evidence="3 4">DSM 17472</strain>
    </source>
</reference>
<evidence type="ECO:0000313" key="5">
    <source>
        <dbReference type="Proteomes" id="UP000628442"/>
    </source>
</evidence>
<dbReference type="InterPro" id="IPR056920">
    <property type="entry name" value="PRTase-CE"/>
</dbReference>
<dbReference type="EMBL" id="BMWV01000001">
    <property type="protein sequence ID" value="GGY28015.1"/>
    <property type="molecule type" value="Genomic_DNA"/>
</dbReference>
<gene>
    <name evidence="3" type="ORF">EYF70_29650</name>
    <name evidence="2" type="ORF">GCM10007387_07610</name>
</gene>
<dbReference type="Proteomes" id="UP000628442">
    <property type="component" value="Unassembled WGS sequence"/>
</dbReference>
<dbReference type="RefSeq" id="WP_131148583.1">
    <property type="nucleotide sequence ID" value="NZ_BMWV01000001.1"/>
</dbReference>